<sequence>MSGRSCYYSHNQLACDESSLYKSSIHDGMDSSKTAVPRLDNYVKALSGVGMPVPVKIAGILNRGHGPPTFAHVTIGGLWSSDPNFTVTSIAKYLRDCEVFDGDMRGDLVFEKELQHPLLKAFMNKDIFTKTVAATTTLLPQQASTSTNSNPADKPFNKLAPTFYMQLDNSGKDNKNCVLMAFFSELVTRGVFNTVFMYFLIVGHTHEDVDAFFSKVNRALSFQHINNISELMAAVMEAEEKKALPRFITEVADYKAHALPYRKPIKGRGLGYKFRTTLARWVLATNKSRHWIQRPHDGVQHSAQVDEDLLAREAEEELVERNEIFVGNPSEMERERFVPLVDIEPGVMLLIRPCDGFVVKDCFWVAKAVSGVIRQRRPLDPPNTYEVKVEWCYPTQA</sequence>
<dbReference type="AlphaFoldDB" id="A0ABD3IDT4"/>
<feature type="domain" description="DUF7869" evidence="1">
    <location>
        <begin position="157"/>
        <end position="281"/>
    </location>
</feature>
<dbReference type="EMBL" id="JBJQOH010000001">
    <property type="protein sequence ID" value="KAL3699679.1"/>
    <property type="molecule type" value="Genomic_DNA"/>
</dbReference>
<dbReference type="Pfam" id="PF25273">
    <property type="entry name" value="DUF7869"/>
    <property type="match status" value="1"/>
</dbReference>
<name>A0ABD3IDT4_9MARC</name>
<dbReference type="PANTHER" id="PTHR33153:SF3">
    <property type="entry name" value="TRAFFICKING PROTEIN PARTICLE COMPLEX SUBUNIT 11 DOMAIN-CONTAINING PROTEIN"/>
    <property type="match status" value="1"/>
</dbReference>
<evidence type="ECO:0000313" key="2">
    <source>
        <dbReference type="EMBL" id="KAL3699679.1"/>
    </source>
</evidence>
<reference evidence="2 3" key="1">
    <citation type="submission" date="2024-09" db="EMBL/GenBank/DDBJ databases">
        <title>Chromosome-scale assembly of Riccia sorocarpa.</title>
        <authorList>
            <person name="Paukszto L."/>
        </authorList>
    </citation>
    <scope>NUCLEOTIDE SEQUENCE [LARGE SCALE GENOMIC DNA]</scope>
    <source>
        <strain evidence="2">LP-2024</strain>
        <tissue evidence="2">Aerial parts of the thallus</tissue>
    </source>
</reference>
<protein>
    <recommendedName>
        <fullName evidence="1">DUF7869 domain-containing protein</fullName>
    </recommendedName>
</protein>
<dbReference type="PANTHER" id="PTHR33153">
    <property type="entry name" value="MYND-TYPE DOMAIN-CONTAINING PROTEIN"/>
    <property type="match status" value="1"/>
</dbReference>
<dbReference type="InterPro" id="IPR057191">
    <property type="entry name" value="DUF7869"/>
</dbReference>
<comment type="caution">
    <text evidence="2">The sequence shown here is derived from an EMBL/GenBank/DDBJ whole genome shotgun (WGS) entry which is preliminary data.</text>
</comment>
<dbReference type="Proteomes" id="UP001633002">
    <property type="component" value="Unassembled WGS sequence"/>
</dbReference>
<gene>
    <name evidence="2" type="ORF">R1sor_017701</name>
</gene>
<accession>A0ABD3IDT4</accession>
<evidence type="ECO:0000259" key="1">
    <source>
        <dbReference type="Pfam" id="PF25273"/>
    </source>
</evidence>
<evidence type="ECO:0000313" key="3">
    <source>
        <dbReference type="Proteomes" id="UP001633002"/>
    </source>
</evidence>
<organism evidence="2 3">
    <name type="scientific">Riccia sorocarpa</name>
    <dbReference type="NCBI Taxonomy" id="122646"/>
    <lineage>
        <taxon>Eukaryota</taxon>
        <taxon>Viridiplantae</taxon>
        <taxon>Streptophyta</taxon>
        <taxon>Embryophyta</taxon>
        <taxon>Marchantiophyta</taxon>
        <taxon>Marchantiopsida</taxon>
        <taxon>Marchantiidae</taxon>
        <taxon>Marchantiales</taxon>
        <taxon>Ricciaceae</taxon>
        <taxon>Riccia</taxon>
    </lineage>
</organism>
<keyword evidence="3" id="KW-1185">Reference proteome</keyword>
<proteinExistence type="predicted"/>